<protein>
    <recommendedName>
        <fullName evidence="3">DUF1152 domain-containing protein</fullName>
    </recommendedName>
</protein>
<organism evidence="1 2">
    <name type="scientific">Catellatospora bangladeshensis</name>
    <dbReference type="NCBI Taxonomy" id="310355"/>
    <lineage>
        <taxon>Bacteria</taxon>
        <taxon>Bacillati</taxon>
        <taxon>Actinomycetota</taxon>
        <taxon>Actinomycetes</taxon>
        <taxon>Micromonosporales</taxon>
        <taxon>Micromonosporaceae</taxon>
        <taxon>Catellatospora</taxon>
    </lineage>
</organism>
<dbReference type="EMBL" id="BONF01000009">
    <property type="protein sequence ID" value="GIF80265.1"/>
    <property type="molecule type" value="Genomic_DNA"/>
</dbReference>
<comment type="caution">
    <text evidence="1">The sequence shown here is derived from an EMBL/GenBank/DDBJ whole genome shotgun (WGS) entry which is preliminary data.</text>
</comment>
<dbReference type="RefSeq" id="WP_203743658.1">
    <property type="nucleotide sequence ID" value="NZ_BONF01000009.1"/>
</dbReference>
<dbReference type="AlphaFoldDB" id="A0A8J3JJM6"/>
<reference evidence="1 2" key="1">
    <citation type="submission" date="2021-01" db="EMBL/GenBank/DDBJ databases">
        <title>Whole genome shotgun sequence of Catellatospora bangladeshensis NBRC 107357.</title>
        <authorList>
            <person name="Komaki H."/>
            <person name="Tamura T."/>
        </authorList>
    </citation>
    <scope>NUCLEOTIDE SEQUENCE [LARGE SCALE GENOMIC DNA]</scope>
    <source>
        <strain evidence="1 2">NBRC 107357</strain>
    </source>
</reference>
<sequence length="318" mass="33915">MPSLRTPGLFEALAGCERVLIAGAGGGFDVYAGLPLALQLHADGVEVHLANLSFADLTALDPAVWVAEDVAAIGPDTKGLDGYFPERTLAQWLALRGLPATVYAFPKTGVQPLRQAYRELLGRLRADAVVLVDGGTDILMRGDETGLGTPEEDMTSLAAVNGLDVPVRLVTCLGFGIDAHHGVNHVQVLENLAELEHAGAYLGALSIPGGSPQARDYVEAVVHARALTPGWPSIVNGQIAAALQGLHGDVRFTARTAGSRLFVNPLMAVYFTVDLAGLAARNLLLPRIEDTHLMRQVSRAIEEFRAQTDTRIPRMFPH</sequence>
<dbReference type="Proteomes" id="UP000601223">
    <property type="component" value="Unassembled WGS sequence"/>
</dbReference>
<proteinExistence type="predicted"/>
<evidence type="ECO:0000313" key="2">
    <source>
        <dbReference type="Proteomes" id="UP000601223"/>
    </source>
</evidence>
<gene>
    <name evidence="1" type="ORF">Cba03nite_16140</name>
</gene>
<dbReference type="InterPro" id="IPR010581">
    <property type="entry name" value="DUF1152"/>
</dbReference>
<accession>A0A8J3JJM6</accession>
<evidence type="ECO:0000313" key="1">
    <source>
        <dbReference type="EMBL" id="GIF80265.1"/>
    </source>
</evidence>
<evidence type="ECO:0008006" key="3">
    <source>
        <dbReference type="Google" id="ProtNLM"/>
    </source>
</evidence>
<keyword evidence="2" id="KW-1185">Reference proteome</keyword>
<name>A0A8J3JJM6_9ACTN</name>
<dbReference type="Pfam" id="PF06626">
    <property type="entry name" value="DUF1152"/>
    <property type="match status" value="1"/>
</dbReference>